<gene>
    <name evidence="2" type="ORF">QO010_002174</name>
</gene>
<organism evidence="2 3">
    <name type="scientific">Caulobacter ginsengisoli</name>
    <dbReference type="NCBI Taxonomy" id="400775"/>
    <lineage>
        <taxon>Bacteria</taxon>
        <taxon>Pseudomonadati</taxon>
        <taxon>Pseudomonadota</taxon>
        <taxon>Alphaproteobacteria</taxon>
        <taxon>Caulobacterales</taxon>
        <taxon>Caulobacteraceae</taxon>
        <taxon>Caulobacter</taxon>
    </lineage>
</organism>
<sequence>MNITSPPANAGGSAYDQRMQLRAALQQAAEARKSEIATDKAKAMNSPIFKAADSKKAQAKARVQQIVEWLKIVKKLYANDPKAMAKALAQVFKDLKSAVKAYRDAGGQEMSASGEAAGAAMASAPAPDGAKADDKADDADGEARTAETTADEPGAEPAQAAVSEDPSEAARPSSDGASLYQAVVGEIRKAVGEDGLDFLKQVRSVTNEIVKLVDTARGQAAIRKRDKETDKAFEDLDKSLKSLREEMDGMEQDIRREAPTAGMKLDIAA</sequence>
<name>A0ABU0IQV8_9CAUL</name>
<reference evidence="2 3" key="1">
    <citation type="submission" date="2023-07" db="EMBL/GenBank/DDBJ databases">
        <title>Genomic Encyclopedia of Type Strains, Phase IV (KMG-IV): sequencing the most valuable type-strain genomes for metagenomic binning, comparative biology and taxonomic classification.</title>
        <authorList>
            <person name="Goeker M."/>
        </authorList>
    </citation>
    <scope>NUCLEOTIDE SEQUENCE [LARGE SCALE GENOMIC DNA]</scope>
    <source>
        <strain evidence="2 3">DSM 18695</strain>
    </source>
</reference>
<feature type="region of interest" description="Disordered" evidence="1">
    <location>
        <begin position="113"/>
        <end position="178"/>
    </location>
</feature>
<dbReference type="EMBL" id="JAUSVS010000003">
    <property type="protein sequence ID" value="MDQ0464393.1"/>
    <property type="molecule type" value="Genomic_DNA"/>
</dbReference>
<evidence type="ECO:0000313" key="3">
    <source>
        <dbReference type="Proteomes" id="UP001228905"/>
    </source>
</evidence>
<feature type="compositionally biased region" description="Basic and acidic residues" evidence="1">
    <location>
        <begin position="247"/>
        <end position="258"/>
    </location>
</feature>
<protein>
    <submittedName>
        <fullName evidence="2">Sec-independent protein translocase protein TatA</fullName>
    </submittedName>
</protein>
<evidence type="ECO:0000313" key="2">
    <source>
        <dbReference type="EMBL" id="MDQ0464393.1"/>
    </source>
</evidence>
<proteinExistence type="predicted"/>
<dbReference type="RefSeq" id="WP_307349032.1">
    <property type="nucleotide sequence ID" value="NZ_JAUSVS010000003.1"/>
</dbReference>
<dbReference type="Proteomes" id="UP001228905">
    <property type="component" value="Unassembled WGS sequence"/>
</dbReference>
<feature type="region of interest" description="Disordered" evidence="1">
    <location>
        <begin position="247"/>
        <end position="269"/>
    </location>
</feature>
<accession>A0ABU0IQV8</accession>
<evidence type="ECO:0000256" key="1">
    <source>
        <dbReference type="SAM" id="MobiDB-lite"/>
    </source>
</evidence>
<keyword evidence="3" id="KW-1185">Reference proteome</keyword>
<feature type="compositionally biased region" description="Low complexity" evidence="1">
    <location>
        <begin position="113"/>
        <end position="129"/>
    </location>
</feature>
<comment type="caution">
    <text evidence="2">The sequence shown here is derived from an EMBL/GenBank/DDBJ whole genome shotgun (WGS) entry which is preliminary data.</text>
</comment>